<keyword evidence="1" id="KW-0812">Transmembrane</keyword>
<evidence type="ECO:0000256" key="1">
    <source>
        <dbReference type="SAM" id="Phobius"/>
    </source>
</evidence>
<evidence type="ECO:0000259" key="2">
    <source>
        <dbReference type="Pfam" id="PF01757"/>
    </source>
</evidence>
<gene>
    <name evidence="3" type="ORF">BDD14_0822</name>
</gene>
<organism evidence="3 4">
    <name type="scientific">Edaphobacter modestus</name>
    <dbReference type="NCBI Taxonomy" id="388466"/>
    <lineage>
        <taxon>Bacteria</taxon>
        <taxon>Pseudomonadati</taxon>
        <taxon>Acidobacteriota</taxon>
        <taxon>Terriglobia</taxon>
        <taxon>Terriglobales</taxon>
        <taxon>Acidobacteriaceae</taxon>
        <taxon>Edaphobacter</taxon>
    </lineage>
</organism>
<evidence type="ECO:0000313" key="3">
    <source>
        <dbReference type="EMBL" id="RZU39439.1"/>
    </source>
</evidence>
<feature type="transmembrane region" description="Helical" evidence="1">
    <location>
        <begin position="152"/>
        <end position="172"/>
    </location>
</feature>
<feature type="transmembrane region" description="Helical" evidence="1">
    <location>
        <begin position="184"/>
        <end position="201"/>
    </location>
</feature>
<sequence length="357" mass="40765">MKREIELDFVRGIAILMVLDFHSPKGILFYPFRLLGFQHFGWAGVDIFFVLSGFLVGGLLIKEWKLKGRINSKVFLIRRGFKIWPQYYLFIVLMLLTGHRSLQQLWGNLLNVQNYVGGVAHTWSLAVEEHAYIILVLLLAVAAILKVRMKMFFFFLIGMTLSVIVLRAILAAHGHNVFSETHTRIDGILEGVLLATLYHYAPETFRRLQRPRWLWLSIIVAAIIYFRLNLHSPIATSLTFDCANAMGIAVLMLFYRRREGKKRPALYRFVAWIGLYSYGIYLWHVSVVEPAVKVSTHLPHWFAAVWIAVAPSILGVIVGIFFTKIVEFPALALRDKLFPRPIDSAVGVPAEIEAVSK</sequence>
<dbReference type="AlphaFoldDB" id="A0A4Q7YRH3"/>
<feature type="transmembrane region" description="Helical" evidence="1">
    <location>
        <begin position="42"/>
        <end position="62"/>
    </location>
</feature>
<feature type="transmembrane region" description="Helical" evidence="1">
    <location>
        <begin position="213"/>
        <end position="228"/>
    </location>
</feature>
<feature type="domain" description="Acyltransferase 3" evidence="2">
    <location>
        <begin position="6"/>
        <end position="319"/>
    </location>
</feature>
<name>A0A4Q7YRH3_9BACT</name>
<proteinExistence type="predicted"/>
<dbReference type="Pfam" id="PF01757">
    <property type="entry name" value="Acyl_transf_3"/>
    <property type="match status" value="1"/>
</dbReference>
<dbReference type="GO" id="GO:0016020">
    <property type="term" value="C:membrane"/>
    <property type="evidence" value="ECO:0007669"/>
    <property type="project" value="TreeGrafter"/>
</dbReference>
<dbReference type="GO" id="GO:0016747">
    <property type="term" value="F:acyltransferase activity, transferring groups other than amino-acyl groups"/>
    <property type="evidence" value="ECO:0007669"/>
    <property type="project" value="InterPro"/>
</dbReference>
<feature type="transmembrane region" description="Helical" evidence="1">
    <location>
        <begin position="266"/>
        <end position="283"/>
    </location>
</feature>
<dbReference type="OrthoDB" id="9814807at2"/>
<dbReference type="Proteomes" id="UP000292958">
    <property type="component" value="Unassembled WGS sequence"/>
</dbReference>
<dbReference type="EMBL" id="SHKW01000001">
    <property type="protein sequence ID" value="RZU39439.1"/>
    <property type="molecule type" value="Genomic_DNA"/>
</dbReference>
<protein>
    <submittedName>
        <fullName evidence="3">Peptidoglycan/LPS O-acetylase OafA/YrhL</fullName>
    </submittedName>
</protein>
<dbReference type="PANTHER" id="PTHR23028:SF53">
    <property type="entry name" value="ACYL_TRANSF_3 DOMAIN-CONTAINING PROTEIN"/>
    <property type="match status" value="1"/>
</dbReference>
<feature type="transmembrane region" description="Helical" evidence="1">
    <location>
        <begin position="83"/>
        <end position="102"/>
    </location>
</feature>
<feature type="transmembrane region" description="Helical" evidence="1">
    <location>
        <begin position="12"/>
        <end position="30"/>
    </location>
</feature>
<dbReference type="RefSeq" id="WP_130417648.1">
    <property type="nucleotide sequence ID" value="NZ_SHKW01000001.1"/>
</dbReference>
<dbReference type="InterPro" id="IPR002656">
    <property type="entry name" value="Acyl_transf_3_dom"/>
</dbReference>
<feature type="transmembrane region" description="Helical" evidence="1">
    <location>
        <begin position="234"/>
        <end position="254"/>
    </location>
</feature>
<feature type="transmembrane region" description="Helical" evidence="1">
    <location>
        <begin position="303"/>
        <end position="326"/>
    </location>
</feature>
<dbReference type="InterPro" id="IPR050879">
    <property type="entry name" value="Acyltransferase_3"/>
</dbReference>
<dbReference type="PANTHER" id="PTHR23028">
    <property type="entry name" value="ACETYLTRANSFERASE"/>
    <property type="match status" value="1"/>
</dbReference>
<accession>A0A4Q7YRH3</accession>
<reference evidence="3 4" key="1">
    <citation type="submission" date="2019-02" db="EMBL/GenBank/DDBJ databases">
        <title>Genomic Encyclopedia of Archaeal and Bacterial Type Strains, Phase II (KMG-II): from individual species to whole genera.</title>
        <authorList>
            <person name="Goeker M."/>
        </authorList>
    </citation>
    <scope>NUCLEOTIDE SEQUENCE [LARGE SCALE GENOMIC DNA]</scope>
    <source>
        <strain evidence="3 4">DSM 18101</strain>
    </source>
</reference>
<comment type="caution">
    <text evidence="3">The sequence shown here is derived from an EMBL/GenBank/DDBJ whole genome shotgun (WGS) entry which is preliminary data.</text>
</comment>
<keyword evidence="1" id="KW-1133">Transmembrane helix</keyword>
<evidence type="ECO:0000313" key="4">
    <source>
        <dbReference type="Proteomes" id="UP000292958"/>
    </source>
</evidence>
<keyword evidence="4" id="KW-1185">Reference proteome</keyword>
<keyword evidence="1" id="KW-0472">Membrane</keyword>
<dbReference type="GO" id="GO:0009103">
    <property type="term" value="P:lipopolysaccharide biosynthetic process"/>
    <property type="evidence" value="ECO:0007669"/>
    <property type="project" value="TreeGrafter"/>
</dbReference>
<feature type="transmembrane region" description="Helical" evidence="1">
    <location>
        <begin position="122"/>
        <end position="145"/>
    </location>
</feature>